<dbReference type="RefSeq" id="WP_025253386.1">
    <property type="nucleotide sequence ID" value="NZ_CP004353.1"/>
</dbReference>
<dbReference type="EMBL" id="CP004353">
    <property type="protein sequence ID" value="AHI23385.1"/>
    <property type="molecule type" value="Genomic_DNA"/>
</dbReference>
<sequence length="130" mass="14807">MNTTTNNSFGALVRAGRNKLDITQQQLADMVGRSRKWMVQVEKGERYDTSEDMRIDPDMVVKIALILDIDPVEALYAVGAPKDTWPDFSHLRLASDNVRVVDITSLTPEQTKLVEGMIDEFRKLNRKVEQ</sequence>
<dbReference type="Gene3D" id="1.10.260.40">
    <property type="entry name" value="lambda repressor-like DNA-binding domains"/>
    <property type="match status" value="1"/>
</dbReference>
<proteinExistence type="predicted"/>
<evidence type="ECO:0000313" key="2">
    <source>
        <dbReference type="EMBL" id="AHI23385.1"/>
    </source>
</evidence>
<accession>W5Y3H3</accession>
<dbReference type="SMART" id="SM00530">
    <property type="entry name" value="HTH_XRE"/>
    <property type="match status" value="1"/>
</dbReference>
<organism evidence="2 3">
    <name type="scientific">Corynebacterium vitaeruminis DSM 20294</name>
    <dbReference type="NCBI Taxonomy" id="1224164"/>
    <lineage>
        <taxon>Bacteria</taxon>
        <taxon>Bacillati</taxon>
        <taxon>Actinomycetota</taxon>
        <taxon>Actinomycetes</taxon>
        <taxon>Mycobacteriales</taxon>
        <taxon>Corynebacteriaceae</taxon>
        <taxon>Corynebacterium</taxon>
    </lineage>
</organism>
<reference evidence="2 3" key="1">
    <citation type="submission" date="2013-02" db="EMBL/GenBank/DDBJ databases">
        <title>The complete genome sequence of Corynebacterium vitaeruminis DSM 20294.</title>
        <authorList>
            <person name="Ruckert C."/>
            <person name="Albersmeier A."/>
            <person name="Kalinowski J."/>
        </authorList>
    </citation>
    <scope>NUCLEOTIDE SEQUENCE [LARGE SCALE GENOMIC DNA]</scope>
    <source>
        <strain evidence="3">ATCC 10234</strain>
    </source>
</reference>
<name>W5Y3H3_9CORY</name>
<dbReference type="HOGENOM" id="CLU_159203_0_0_11"/>
<dbReference type="AlphaFoldDB" id="W5Y3H3"/>
<feature type="domain" description="HTH cro/C1-type" evidence="1">
    <location>
        <begin position="13"/>
        <end position="74"/>
    </location>
</feature>
<dbReference type="GO" id="GO:0003677">
    <property type="term" value="F:DNA binding"/>
    <property type="evidence" value="ECO:0007669"/>
    <property type="project" value="InterPro"/>
</dbReference>
<dbReference type="CDD" id="cd00093">
    <property type="entry name" value="HTH_XRE"/>
    <property type="match status" value="1"/>
</dbReference>
<protein>
    <recommendedName>
        <fullName evidence="1">HTH cro/C1-type domain-containing protein</fullName>
    </recommendedName>
</protein>
<evidence type="ECO:0000259" key="1">
    <source>
        <dbReference type="PROSITE" id="PS50943"/>
    </source>
</evidence>
<dbReference type="KEGG" id="cvt:B843_10000"/>
<dbReference type="Proteomes" id="UP000019222">
    <property type="component" value="Chromosome"/>
</dbReference>
<dbReference type="SUPFAM" id="SSF47413">
    <property type="entry name" value="lambda repressor-like DNA-binding domains"/>
    <property type="match status" value="1"/>
</dbReference>
<gene>
    <name evidence="2" type="ORF">B843_10000</name>
</gene>
<keyword evidence="3" id="KW-1185">Reference proteome</keyword>
<dbReference type="PROSITE" id="PS50943">
    <property type="entry name" value="HTH_CROC1"/>
    <property type="match status" value="1"/>
</dbReference>
<evidence type="ECO:0000313" key="3">
    <source>
        <dbReference type="Proteomes" id="UP000019222"/>
    </source>
</evidence>
<dbReference type="InterPro" id="IPR010982">
    <property type="entry name" value="Lambda_DNA-bd_dom_sf"/>
</dbReference>
<dbReference type="eggNOG" id="ENOG5031R0R">
    <property type="taxonomic scope" value="Bacteria"/>
</dbReference>
<dbReference type="InterPro" id="IPR001387">
    <property type="entry name" value="Cro/C1-type_HTH"/>
</dbReference>